<evidence type="ECO:0000313" key="3">
    <source>
        <dbReference type="EMBL" id="AVI05355.1"/>
    </source>
</evidence>
<dbReference type="Pfam" id="PF14504">
    <property type="entry name" value="CAP_assoc_N"/>
    <property type="match status" value="1"/>
</dbReference>
<reference evidence="4 5" key="2">
    <citation type="submission" date="2022-06" db="EMBL/GenBank/DDBJ databases">
        <title>Staphylococcus hominis ShoR14 genome sequence.</title>
        <authorList>
            <person name="Yeo C.C."/>
            <person name="Chew C.H."/>
            <person name="Che Hamzah A.M."/>
            <person name="Al-Trad E.I."/>
        </authorList>
    </citation>
    <scope>NUCLEOTIDE SEQUENCE [LARGE SCALE GENOMIC DNA]</scope>
    <source>
        <strain evidence="4 5">ShoR14</strain>
    </source>
</reference>
<evidence type="ECO:0000313" key="5">
    <source>
        <dbReference type="Proteomes" id="UP000665944"/>
    </source>
</evidence>
<dbReference type="Proteomes" id="UP000665944">
    <property type="component" value="Unassembled WGS sequence"/>
</dbReference>
<dbReference type="CDD" id="cd05379">
    <property type="entry name" value="CAP_bacterial"/>
    <property type="match status" value="1"/>
</dbReference>
<dbReference type="InterPro" id="IPR029410">
    <property type="entry name" value="CAP_assoc"/>
</dbReference>
<dbReference type="EMBL" id="CP014567">
    <property type="protein sequence ID" value="AVI05355.1"/>
    <property type="molecule type" value="Genomic_DNA"/>
</dbReference>
<dbReference type="AlphaFoldDB" id="A0A3S7GSH4"/>
<dbReference type="PANTHER" id="PTHR31157:SF1">
    <property type="entry name" value="SCP DOMAIN-CONTAINING PROTEIN"/>
    <property type="match status" value="1"/>
</dbReference>
<feature type="domain" description="SCP" evidence="1">
    <location>
        <begin position="223"/>
        <end position="339"/>
    </location>
</feature>
<dbReference type="SUPFAM" id="SSF55797">
    <property type="entry name" value="PR-1-like"/>
    <property type="match status" value="1"/>
</dbReference>
<dbReference type="InterPro" id="IPR035940">
    <property type="entry name" value="CAP_sf"/>
</dbReference>
<evidence type="ECO:0000259" key="1">
    <source>
        <dbReference type="Pfam" id="PF00188"/>
    </source>
</evidence>
<accession>A0A3S7GSH4</accession>
<dbReference type="InterPro" id="IPR014044">
    <property type="entry name" value="CAP_dom"/>
</dbReference>
<reference evidence="3" key="1">
    <citation type="submission" date="2016-02" db="EMBL/GenBank/DDBJ databases">
        <title>Genomic sequence of a clinical Staphylococcus hominis isolate.</title>
        <authorList>
            <person name="McClure J.M."/>
            <person name="Zhang K."/>
        </authorList>
    </citation>
    <scope>NUCLEOTIDE SEQUENCE</scope>
    <source>
        <strain evidence="3">C34847</strain>
    </source>
</reference>
<gene>
    <name evidence="3" type="ORF">AZE34_00810</name>
    <name evidence="4" type="ORF">J7T32_009405</name>
</gene>
<dbReference type="Pfam" id="PF00188">
    <property type="entry name" value="CAP"/>
    <property type="match status" value="1"/>
</dbReference>
<name>A0A3S7GSH4_STAHO</name>
<proteinExistence type="predicted"/>
<evidence type="ECO:0000313" key="4">
    <source>
        <dbReference type="EMBL" id="MCM5672955.1"/>
    </source>
</evidence>
<protein>
    <submittedName>
        <fullName evidence="4">CAP domain-containing protein</fullName>
    </submittedName>
    <submittedName>
        <fullName evidence="3">Secretion protein</fullName>
    </submittedName>
</protein>
<feature type="domain" description="CAP-associated" evidence="2">
    <location>
        <begin position="70"/>
        <end position="205"/>
    </location>
</feature>
<dbReference type="RefSeq" id="WP_017174663.1">
    <property type="nucleotide sequence ID" value="NZ_CP014107.1"/>
</dbReference>
<dbReference type="EMBL" id="JAGHKT020000015">
    <property type="protein sequence ID" value="MCM5672955.1"/>
    <property type="molecule type" value="Genomic_DNA"/>
</dbReference>
<sequence>MNVIKKFLLFTAIFLLFIIIKPIEENQFFIHLQNNVRDKVEVLLNEDTSYKNNVLKVPKKQEFAVNNIQLNMSQKEVENKIGRPKRVTSNEYGTKWYTYYNDDYQNFLMVSYINNKVNALFSNQNIITSKSKIKYNTPKKVVEQRLGKPVDKIAKGRNRFVVKNDEYDVFYKDHIYTTAFYDKHNKNNLTGLLQVSESMENRLQKQYGAPSTTLEKSFEYQNFDLVNAERKQHGLNTLDYSKKISNTARKHSEDMVKNNYFEHTDLNGHSPFDRMKRDGIQFNVAAENLAYGQQSSIYAHEGLMNSLGHRENILNTHVNTLGVGVDFNNKRQPFWTENYAG</sequence>
<keyword evidence="5" id="KW-1185">Reference proteome</keyword>
<evidence type="ECO:0000259" key="2">
    <source>
        <dbReference type="Pfam" id="PF14504"/>
    </source>
</evidence>
<dbReference type="PANTHER" id="PTHR31157">
    <property type="entry name" value="SCP DOMAIN-CONTAINING PROTEIN"/>
    <property type="match status" value="1"/>
</dbReference>
<organism evidence="3">
    <name type="scientific">Staphylococcus hominis</name>
    <dbReference type="NCBI Taxonomy" id="1290"/>
    <lineage>
        <taxon>Bacteria</taxon>
        <taxon>Bacillati</taxon>
        <taxon>Bacillota</taxon>
        <taxon>Bacilli</taxon>
        <taxon>Bacillales</taxon>
        <taxon>Staphylococcaceae</taxon>
        <taxon>Staphylococcus</taxon>
    </lineage>
</organism>
<dbReference type="Gene3D" id="3.40.33.10">
    <property type="entry name" value="CAP"/>
    <property type="match status" value="1"/>
</dbReference>